<evidence type="ECO:0000256" key="6">
    <source>
        <dbReference type="ARBA" id="ARBA00022989"/>
    </source>
</evidence>
<evidence type="ECO:0000256" key="3">
    <source>
        <dbReference type="ARBA" id="ARBA00015033"/>
    </source>
</evidence>
<organism evidence="9 10">
    <name type="scientific">Tetranychus urticae</name>
    <name type="common">Two-spotted spider mite</name>
    <dbReference type="NCBI Taxonomy" id="32264"/>
    <lineage>
        <taxon>Eukaryota</taxon>
        <taxon>Metazoa</taxon>
        <taxon>Ecdysozoa</taxon>
        <taxon>Arthropoda</taxon>
        <taxon>Chelicerata</taxon>
        <taxon>Arachnida</taxon>
        <taxon>Acari</taxon>
        <taxon>Acariformes</taxon>
        <taxon>Trombidiformes</taxon>
        <taxon>Prostigmata</taxon>
        <taxon>Eleutherengona</taxon>
        <taxon>Raphignathae</taxon>
        <taxon>Tetranychoidea</taxon>
        <taxon>Tetranychidae</taxon>
        <taxon>Tetranychus</taxon>
    </lineage>
</organism>
<keyword evidence="7 8" id="KW-0472">Membrane</keyword>
<feature type="transmembrane region" description="Helical" evidence="8">
    <location>
        <begin position="129"/>
        <end position="147"/>
    </location>
</feature>
<proteinExistence type="inferred from homology"/>
<reference evidence="9" key="2">
    <citation type="submission" date="2015-06" db="UniProtKB">
        <authorList>
            <consortium name="EnsemblMetazoa"/>
        </authorList>
    </citation>
    <scope>IDENTIFICATION</scope>
</reference>
<dbReference type="Proteomes" id="UP000015104">
    <property type="component" value="Unassembled WGS sequence"/>
</dbReference>
<dbReference type="InterPro" id="IPR008506">
    <property type="entry name" value="SND2/TMEM208"/>
</dbReference>
<name>T1KJ43_TETUR</name>
<evidence type="ECO:0000313" key="9">
    <source>
        <dbReference type="EnsemblMetazoa" id="tetur12g03710.1"/>
    </source>
</evidence>
<sequence>MAKSATKGQKQILEDNKSTINYYIAISSSVLAIYLLVTWFFFFEQFTFRYMFFTFSSIIIYISAIGFMKFMAQPSYSETGSLIDGGLDLNLESGMAEYAKDIIILTAIVQLLSLISNYFYLLWLSAPGYGFYLLWVNLLGPWIFAPAPEEGPVNEKKQKKMERRMRRQQ</sequence>
<evidence type="ECO:0000256" key="8">
    <source>
        <dbReference type="SAM" id="Phobius"/>
    </source>
</evidence>
<comment type="subcellular location">
    <subcellularLocation>
        <location evidence="1">Endoplasmic reticulum membrane</location>
        <topology evidence="1">Multi-pass membrane protein</topology>
    </subcellularLocation>
</comment>
<evidence type="ECO:0000313" key="10">
    <source>
        <dbReference type="Proteomes" id="UP000015104"/>
    </source>
</evidence>
<dbReference type="eggNOG" id="KOG3269">
    <property type="taxonomic scope" value="Eukaryota"/>
</dbReference>
<evidence type="ECO:0000256" key="2">
    <source>
        <dbReference type="ARBA" id="ARBA00009950"/>
    </source>
</evidence>
<dbReference type="PANTHER" id="PTHR13505">
    <property type="entry name" value="TRANSMEMBRANE PROTEIN 208"/>
    <property type="match status" value="1"/>
</dbReference>
<evidence type="ECO:0000256" key="7">
    <source>
        <dbReference type="ARBA" id="ARBA00023136"/>
    </source>
</evidence>
<accession>T1KJ43</accession>
<feature type="transmembrane region" description="Helical" evidence="8">
    <location>
        <begin position="102"/>
        <end position="123"/>
    </location>
</feature>
<dbReference type="EMBL" id="CAEY01000119">
    <property type="status" value="NOT_ANNOTATED_CDS"/>
    <property type="molecule type" value="Genomic_DNA"/>
</dbReference>
<evidence type="ECO:0000256" key="1">
    <source>
        <dbReference type="ARBA" id="ARBA00004477"/>
    </source>
</evidence>
<dbReference type="OrthoDB" id="10012212at2759"/>
<comment type="similarity">
    <text evidence="2">Belongs to the TMEM208 family.</text>
</comment>
<keyword evidence="6 8" id="KW-1133">Transmembrane helix</keyword>
<dbReference type="KEGG" id="tut:107364511"/>
<dbReference type="EnsemblMetazoa" id="tetur12g03710.1">
    <property type="protein sequence ID" value="tetur12g03710.1"/>
    <property type="gene ID" value="tetur12g03710"/>
</dbReference>
<dbReference type="PANTHER" id="PTHR13505:SF7">
    <property type="entry name" value="TRANSMEMBRANE PROTEIN 208"/>
    <property type="match status" value="1"/>
</dbReference>
<dbReference type="GO" id="GO:0006624">
    <property type="term" value="P:vacuolar protein processing"/>
    <property type="evidence" value="ECO:0007669"/>
    <property type="project" value="TreeGrafter"/>
</dbReference>
<evidence type="ECO:0000256" key="5">
    <source>
        <dbReference type="ARBA" id="ARBA00022824"/>
    </source>
</evidence>
<feature type="transmembrane region" description="Helical" evidence="8">
    <location>
        <begin position="48"/>
        <end position="68"/>
    </location>
</feature>
<protein>
    <recommendedName>
        <fullName evidence="3">Transmembrane protein 208</fullName>
    </recommendedName>
</protein>
<dbReference type="AlphaFoldDB" id="T1KJ43"/>
<keyword evidence="4 8" id="KW-0812">Transmembrane</keyword>
<gene>
    <name evidence="9" type="primary">107364511</name>
</gene>
<dbReference type="GO" id="GO:0005789">
    <property type="term" value="C:endoplasmic reticulum membrane"/>
    <property type="evidence" value="ECO:0007669"/>
    <property type="project" value="UniProtKB-SubCell"/>
</dbReference>
<dbReference type="Pfam" id="PF05620">
    <property type="entry name" value="TMEM208_SND2"/>
    <property type="match status" value="1"/>
</dbReference>
<dbReference type="HOGENOM" id="CLU_094308_3_0_1"/>
<keyword evidence="10" id="KW-1185">Reference proteome</keyword>
<keyword evidence="5" id="KW-0256">Endoplasmic reticulum</keyword>
<dbReference type="OMA" id="PIRAGWM"/>
<evidence type="ECO:0000256" key="4">
    <source>
        <dbReference type="ARBA" id="ARBA00022692"/>
    </source>
</evidence>
<feature type="transmembrane region" description="Helical" evidence="8">
    <location>
        <begin position="20"/>
        <end position="42"/>
    </location>
</feature>
<dbReference type="GO" id="GO:0005773">
    <property type="term" value="C:vacuole"/>
    <property type="evidence" value="ECO:0007669"/>
    <property type="project" value="GOC"/>
</dbReference>
<reference evidence="10" key="1">
    <citation type="submission" date="2011-08" db="EMBL/GenBank/DDBJ databases">
        <authorList>
            <person name="Rombauts S."/>
        </authorList>
    </citation>
    <scope>NUCLEOTIDE SEQUENCE</scope>
    <source>
        <strain evidence="10">London</strain>
    </source>
</reference>
<dbReference type="STRING" id="32264.T1KJ43"/>